<evidence type="ECO:0008006" key="3">
    <source>
        <dbReference type="Google" id="ProtNLM"/>
    </source>
</evidence>
<evidence type="ECO:0000313" key="2">
    <source>
        <dbReference type="Proteomes" id="UP000652761"/>
    </source>
</evidence>
<dbReference type="AlphaFoldDB" id="A0A843VM22"/>
<dbReference type="Proteomes" id="UP000652761">
    <property type="component" value="Unassembled WGS sequence"/>
</dbReference>
<reference evidence="1" key="1">
    <citation type="submission" date="2017-07" db="EMBL/GenBank/DDBJ databases">
        <title>Taro Niue Genome Assembly and Annotation.</title>
        <authorList>
            <person name="Atibalentja N."/>
            <person name="Keating K."/>
            <person name="Fields C.J."/>
        </authorList>
    </citation>
    <scope>NUCLEOTIDE SEQUENCE</scope>
    <source>
        <strain evidence="1">Niue_2</strain>
        <tissue evidence="1">Leaf</tissue>
    </source>
</reference>
<dbReference type="OrthoDB" id="2010732at2759"/>
<sequence length="342" mass="39250">VIGSPEGRFSTLFSLPLAPASRPRVPKASNRFRRVVGGSWDVWHCRIGRGNAVAWCNCRRNSRRVQYEPRDFGRFKRLYIGVCPRLLYFFSVLWKYGYVTCEIYIKCGLFLYVYTDCGLVSLSRLRPVRGRRTRIKYVIGLTGLAEAFRHSWYQSKKFLEWLIEEIGGGGGDDPEESTQRMIERIWESLTDIRARMDQQAPVPPVAVPPGDGETVPIAPVPPRIEVPFVALVPPPVLLAEESVMQVEKFLRLQPPIYSGGPNPDTAKHWVHEIERVFATMRCPATDKVVVATYQLRGFALEWWRLKMQTTFTGRTEEVRARRTFLDHRPVQSHAVAVQGRYL</sequence>
<organism evidence="1 2">
    <name type="scientific">Colocasia esculenta</name>
    <name type="common">Wild taro</name>
    <name type="synonym">Arum esculentum</name>
    <dbReference type="NCBI Taxonomy" id="4460"/>
    <lineage>
        <taxon>Eukaryota</taxon>
        <taxon>Viridiplantae</taxon>
        <taxon>Streptophyta</taxon>
        <taxon>Embryophyta</taxon>
        <taxon>Tracheophyta</taxon>
        <taxon>Spermatophyta</taxon>
        <taxon>Magnoliopsida</taxon>
        <taxon>Liliopsida</taxon>
        <taxon>Araceae</taxon>
        <taxon>Aroideae</taxon>
        <taxon>Colocasieae</taxon>
        <taxon>Colocasia</taxon>
    </lineage>
</organism>
<name>A0A843VM22_COLES</name>
<proteinExistence type="predicted"/>
<keyword evidence="2" id="KW-1185">Reference proteome</keyword>
<evidence type="ECO:0000313" key="1">
    <source>
        <dbReference type="EMBL" id="MQL97578.1"/>
    </source>
</evidence>
<comment type="caution">
    <text evidence="1">The sequence shown here is derived from an EMBL/GenBank/DDBJ whole genome shotgun (WGS) entry which is preliminary data.</text>
</comment>
<dbReference type="EMBL" id="NMUH01002070">
    <property type="protein sequence ID" value="MQL97578.1"/>
    <property type="molecule type" value="Genomic_DNA"/>
</dbReference>
<accession>A0A843VM22</accession>
<gene>
    <name evidence="1" type="ORF">Taro_030273</name>
</gene>
<protein>
    <recommendedName>
        <fullName evidence="3">Retrotransposon gag domain-containing protein</fullName>
    </recommendedName>
</protein>
<feature type="non-terminal residue" evidence="1">
    <location>
        <position position="342"/>
    </location>
</feature>